<organism evidence="1">
    <name type="scientific">marine sediment metagenome</name>
    <dbReference type="NCBI Taxonomy" id="412755"/>
    <lineage>
        <taxon>unclassified sequences</taxon>
        <taxon>metagenomes</taxon>
        <taxon>ecological metagenomes</taxon>
    </lineage>
</organism>
<dbReference type="AlphaFoldDB" id="X1K2W4"/>
<evidence type="ECO:0000313" key="1">
    <source>
        <dbReference type="EMBL" id="GAH84624.1"/>
    </source>
</evidence>
<accession>X1K2W4</accession>
<dbReference type="EMBL" id="BARU01035803">
    <property type="protein sequence ID" value="GAH84624.1"/>
    <property type="molecule type" value="Genomic_DNA"/>
</dbReference>
<proteinExistence type="predicted"/>
<gene>
    <name evidence="1" type="ORF">S03H2_55987</name>
</gene>
<sequence>MYKYRWYCRWCGTLYTPIEQTDRDGFCSSKHKQAHYRAYKKYVTLQAHESPGARVQGVTRKKQKKRKS</sequence>
<reference evidence="1" key="1">
    <citation type="journal article" date="2014" name="Front. Microbiol.">
        <title>High frequency of phylogenetically diverse reductive dehalogenase-homologous genes in deep subseafloor sedimentary metagenomes.</title>
        <authorList>
            <person name="Kawai M."/>
            <person name="Futagami T."/>
            <person name="Toyoda A."/>
            <person name="Takaki Y."/>
            <person name="Nishi S."/>
            <person name="Hori S."/>
            <person name="Arai W."/>
            <person name="Tsubouchi T."/>
            <person name="Morono Y."/>
            <person name="Uchiyama I."/>
            <person name="Ito T."/>
            <person name="Fujiyama A."/>
            <person name="Inagaki F."/>
            <person name="Takami H."/>
        </authorList>
    </citation>
    <scope>NUCLEOTIDE SEQUENCE</scope>
    <source>
        <strain evidence="1">Expedition CK06-06</strain>
    </source>
</reference>
<name>X1K2W4_9ZZZZ</name>
<protein>
    <submittedName>
        <fullName evidence="1">Uncharacterized protein</fullName>
    </submittedName>
</protein>
<comment type="caution">
    <text evidence="1">The sequence shown here is derived from an EMBL/GenBank/DDBJ whole genome shotgun (WGS) entry which is preliminary data.</text>
</comment>